<dbReference type="Proteomes" id="UP000494119">
    <property type="component" value="Unassembled WGS sequence"/>
</dbReference>
<reference evidence="8 9" key="1">
    <citation type="submission" date="2020-04" db="EMBL/GenBank/DDBJ databases">
        <authorList>
            <person name="De Canck E."/>
        </authorList>
    </citation>
    <scope>NUCLEOTIDE SEQUENCE [LARGE SCALE GENOMIC DNA]</scope>
    <source>
        <strain evidence="8 9">LMG 28688</strain>
    </source>
</reference>
<dbReference type="PROSITE" id="PS01039">
    <property type="entry name" value="SBP_BACTERIAL_3"/>
    <property type="match status" value="1"/>
</dbReference>
<protein>
    <submittedName>
        <fullName evidence="8">Glutamine-binding periplasmic protein</fullName>
    </submittedName>
</protein>
<dbReference type="GO" id="GO:0030313">
    <property type="term" value="C:cell envelope"/>
    <property type="evidence" value="ECO:0007669"/>
    <property type="project" value="UniProtKB-SubCell"/>
</dbReference>
<dbReference type="RefSeq" id="WP_175197168.1">
    <property type="nucleotide sequence ID" value="NZ_CADIKL010000033.1"/>
</dbReference>
<dbReference type="PANTHER" id="PTHR35936">
    <property type="entry name" value="MEMBRANE-BOUND LYTIC MUREIN TRANSGLYCOSYLASE F"/>
    <property type="match status" value="1"/>
</dbReference>
<evidence type="ECO:0000313" key="9">
    <source>
        <dbReference type="Proteomes" id="UP000494119"/>
    </source>
</evidence>
<evidence type="ECO:0000256" key="3">
    <source>
        <dbReference type="ARBA" id="ARBA00022729"/>
    </source>
</evidence>
<evidence type="ECO:0000313" key="8">
    <source>
        <dbReference type="EMBL" id="CAB3800924.1"/>
    </source>
</evidence>
<keyword evidence="3 5" id="KW-0732">Signal</keyword>
<dbReference type="Gene3D" id="3.40.190.10">
    <property type="entry name" value="Periplasmic binding protein-like II"/>
    <property type="match status" value="2"/>
</dbReference>
<comment type="similarity">
    <text evidence="2 4">Belongs to the bacterial solute-binding protein 3 family.</text>
</comment>
<feature type="chain" id="PRO_5026798025" evidence="5">
    <location>
        <begin position="28"/>
        <end position="253"/>
    </location>
</feature>
<dbReference type="SUPFAM" id="SSF53850">
    <property type="entry name" value="Periplasmic binding protein-like II"/>
    <property type="match status" value="1"/>
</dbReference>
<evidence type="ECO:0000259" key="7">
    <source>
        <dbReference type="SMART" id="SM00079"/>
    </source>
</evidence>
<gene>
    <name evidence="8" type="primary">glnH_4</name>
    <name evidence="8" type="ORF">LMG28688_05276</name>
</gene>
<name>A0A6J5GIJ5_9BURK</name>
<keyword evidence="9" id="KW-1185">Reference proteome</keyword>
<dbReference type="InterPro" id="IPR001638">
    <property type="entry name" value="Solute-binding_3/MltF_N"/>
</dbReference>
<sequence>MKLHKLLSAACVSVTMLVAAAPGTASAQAQNVLQVATDATFPPMEFTENGQRTGFDVDMMNALAKAMGKQVQWTDIDFKGLIPGLIAHRFDIAISGIYITPERSQVVDFTQPYFAGGLVALVKADSPIKTPADLNGKKVSVQVGTKSVNFLRDNYPKVTRVEVEKNQEMFDLVGIGRVDAAVTGKPAAFQFARTRTGFRVVDTELTKEAYGIAVRKDEPQLRDALNAALAKIKADGTYAQIVNKWFGQSNSAK</sequence>
<feature type="signal peptide" evidence="5">
    <location>
        <begin position="1"/>
        <end position="27"/>
    </location>
</feature>
<dbReference type="GO" id="GO:0016020">
    <property type="term" value="C:membrane"/>
    <property type="evidence" value="ECO:0007669"/>
    <property type="project" value="InterPro"/>
</dbReference>
<accession>A0A6J5GIJ5</accession>
<dbReference type="InterPro" id="IPR001320">
    <property type="entry name" value="Iontro_rcpt_C"/>
</dbReference>
<dbReference type="GO" id="GO:0015276">
    <property type="term" value="F:ligand-gated monoatomic ion channel activity"/>
    <property type="evidence" value="ECO:0007669"/>
    <property type="project" value="InterPro"/>
</dbReference>
<evidence type="ECO:0000256" key="5">
    <source>
        <dbReference type="SAM" id="SignalP"/>
    </source>
</evidence>
<evidence type="ECO:0000259" key="6">
    <source>
        <dbReference type="SMART" id="SM00062"/>
    </source>
</evidence>
<proteinExistence type="inferred from homology"/>
<dbReference type="Pfam" id="PF00497">
    <property type="entry name" value="SBP_bac_3"/>
    <property type="match status" value="1"/>
</dbReference>
<evidence type="ECO:0000256" key="2">
    <source>
        <dbReference type="ARBA" id="ARBA00010333"/>
    </source>
</evidence>
<evidence type="ECO:0000256" key="1">
    <source>
        <dbReference type="ARBA" id="ARBA00004196"/>
    </source>
</evidence>
<feature type="domain" description="Ionotropic glutamate receptor C-terminal" evidence="7">
    <location>
        <begin position="32"/>
        <end position="248"/>
    </location>
</feature>
<dbReference type="SMART" id="SM00062">
    <property type="entry name" value="PBPb"/>
    <property type="match status" value="1"/>
</dbReference>
<dbReference type="PANTHER" id="PTHR35936:SF38">
    <property type="entry name" value="GLUTAMINE-BINDING PERIPLASMIC PROTEIN"/>
    <property type="match status" value="1"/>
</dbReference>
<dbReference type="InterPro" id="IPR018313">
    <property type="entry name" value="SBP_3_CS"/>
</dbReference>
<comment type="subcellular location">
    <subcellularLocation>
        <location evidence="1">Cell envelope</location>
    </subcellularLocation>
</comment>
<organism evidence="8 9">
    <name type="scientific">Paraburkholderia caffeinitolerans</name>
    <dbReference type="NCBI Taxonomy" id="1723730"/>
    <lineage>
        <taxon>Bacteria</taxon>
        <taxon>Pseudomonadati</taxon>
        <taxon>Pseudomonadota</taxon>
        <taxon>Betaproteobacteria</taxon>
        <taxon>Burkholderiales</taxon>
        <taxon>Burkholderiaceae</taxon>
        <taxon>Paraburkholderia</taxon>
    </lineage>
</organism>
<dbReference type="SMART" id="SM00079">
    <property type="entry name" value="PBPe"/>
    <property type="match status" value="1"/>
</dbReference>
<evidence type="ECO:0000256" key="4">
    <source>
        <dbReference type="RuleBase" id="RU003744"/>
    </source>
</evidence>
<dbReference type="AlphaFoldDB" id="A0A6J5GIJ5"/>
<dbReference type="EMBL" id="CADIKL010000033">
    <property type="protein sequence ID" value="CAB3800924.1"/>
    <property type="molecule type" value="Genomic_DNA"/>
</dbReference>
<feature type="domain" description="Solute-binding protein family 3/N-terminal" evidence="6">
    <location>
        <begin position="32"/>
        <end position="249"/>
    </location>
</feature>